<evidence type="ECO:0000313" key="1">
    <source>
        <dbReference type="EMBL" id="MEB3102777.1"/>
    </source>
</evidence>
<dbReference type="Proteomes" id="UP001310386">
    <property type="component" value="Unassembled WGS sequence"/>
</dbReference>
<dbReference type="InterPro" id="IPR029060">
    <property type="entry name" value="PIN-like_dom_sf"/>
</dbReference>
<dbReference type="Gene3D" id="3.40.50.1010">
    <property type="entry name" value="5'-nuclease"/>
    <property type="match status" value="1"/>
</dbReference>
<reference evidence="1" key="1">
    <citation type="submission" date="2023-12" db="EMBL/GenBank/DDBJ databases">
        <title>Fervidustalea candida gen. nov., sp. nov., a novel member of the family Paenibacillaceae isolated from a geothermal area.</title>
        <authorList>
            <person name="Li W.-J."/>
            <person name="Jiao J.-Y."/>
            <person name="Chen Y."/>
        </authorList>
    </citation>
    <scope>NUCLEOTIDE SEQUENCE</scope>
    <source>
        <strain evidence="1">SYSU GA230002</strain>
    </source>
</reference>
<dbReference type="RefSeq" id="WP_371754899.1">
    <property type="nucleotide sequence ID" value="NZ_JAYJLD010000022.1"/>
</dbReference>
<dbReference type="EMBL" id="JAYJLD010000022">
    <property type="protein sequence ID" value="MEB3102777.1"/>
    <property type="molecule type" value="Genomic_DNA"/>
</dbReference>
<evidence type="ECO:0000313" key="2">
    <source>
        <dbReference type="Proteomes" id="UP001310386"/>
    </source>
</evidence>
<keyword evidence="2" id="KW-1185">Reference proteome</keyword>
<dbReference type="SUPFAM" id="SSF88723">
    <property type="entry name" value="PIN domain-like"/>
    <property type="match status" value="1"/>
</dbReference>
<protein>
    <recommendedName>
        <fullName evidence="3">PIN domain-containing protein</fullName>
    </recommendedName>
</protein>
<proteinExistence type="predicted"/>
<name>A0ABU5ZJT4_9BACL</name>
<accession>A0ABU5ZJT4</accession>
<gene>
    <name evidence="1" type="ORF">VF724_13995</name>
</gene>
<comment type="caution">
    <text evidence="1">The sequence shown here is derived from an EMBL/GenBank/DDBJ whole genome shotgun (WGS) entry which is preliminary data.</text>
</comment>
<organism evidence="1 2">
    <name type="scientific">Ferviditalea candida</name>
    <dbReference type="NCBI Taxonomy" id="3108399"/>
    <lineage>
        <taxon>Bacteria</taxon>
        <taxon>Bacillati</taxon>
        <taxon>Bacillota</taxon>
        <taxon>Bacilli</taxon>
        <taxon>Bacillales</taxon>
        <taxon>Paenibacillaceae</taxon>
        <taxon>Ferviditalea</taxon>
    </lineage>
</organism>
<sequence length="150" mass="17298">MTNYHHSVFLDDTALKAFMNPDDPSYIKARNLFLELDDLDRQLVTTNYVIFDTHQWLRDHYGYTSADYFLNTIEKSVSKDKLAVISGNPEFERKARQLLIERPDCGFSLNEALTAVVLITYQIKRIFTFNPGFSLIPHLDGEIKPIPGIL</sequence>
<evidence type="ECO:0008006" key="3">
    <source>
        <dbReference type="Google" id="ProtNLM"/>
    </source>
</evidence>